<protein>
    <submittedName>
        <fullName evidence="2">Uncharacterized protein</fullName>
    </submittedName>
</protein>
<dbReference type="EMBL" id="BAABIV010000018">
    <property type="protein sequence ID" value="GAA4997812.1"/>
    <property type="molecule type" value="Genomic_DNA"/>
</dbReference>
<evidence type="ECO:0000313" key="2">
    <source>
        <dbReference type="EMBL" id="GAA4997812.1"/>
    </source>
</evidence>
<reference evidence="3" key="1">
    <citation type="journal article" date="2019" name="Int. J. Syst. Evol. Microbiol.">
        <title>The Global Catalogue of Microorganisms (GCM) 10K type strain sequencing project: providing services to taxonomists for standard genome sequencing and annotation.</title>
        <authorList>
            <consortium name="The Broad Institute Genomics Platform"/>
            <consortium name="The Broad Institute Genome Sequencing Center for Infectious Disease"/>
            <person name="Wu L."/>
            <person name="Ma J."/>
        </authorList>
    </citation>
    <scope>NUCLEOTIDE SEQUENCE [LARGE SCALE GENOMIC DNA]</scope>
    <source>
        <strain evidence="3">JCM 17657</strain>
    </source>
</reference>
<evidence type="ECO:0000313" key="3">
    <source>
        <dbReference type="Proteomes" id="UP001500610"/>
    </source>
</evidence>
<feature type="region of interest" description="Disordered" evidence="1">
    <location>
        <begin position="52"/>
        <end position="158"/>
    </location>
</feature>
<feature type="compositionally biased region" description="Basic and acidic residues" evidence="1">
    <location>
        <begin position="94"/>
        <end position="104"/>
    </location>
</feature>
<evidence type="ECO:0000256" key="1">
    <source>
        <dbReference type="SAM" id="MobiDB-lite"/>
    </source>
</evidence>
<sequence length="158" mass="17376">MAAVRLGRYLDVEITLVHGGDPVMSGRHVACAPLRVTRAAITTPNGGIRCLPGRPEPDRTDPALLGRGHDAAHVPQELPDPPRSAAEHQQTLVVHHDRRQERPAPHPQQHRTSYDIDGFAGTFRMAPHDDEQAPLSRDRGFLDVTSPEQTPREAPSHI</sequence>
<organism evidence="2 3">
    <name type="scientific">Streptomyces hyderabadensis</name>
    <dbReference type="NCBI Taxonomy" id="598549"/>
    <lineage>
        <taxon>Bacteria</taxon>
        <taxon>Bacillati</taxon>
        <taxon>Actinomycetota</taxon>
        <taxon>Actinomycetes</taxon>
        <taxon>Kitasatosporales</taxon>
        <taxon>Streptomycetaceae</taxon>
        <taxon>Streptomyces</taxon>
    </lineage>
</organism>
<proteinExistence type="predicted"/>
<gene>
    <name evidence="2" type="ORF">GCM10023257_46030</name>
</gene>
<keyword evidence="3" id="KW-1185">Reference proteome</keyword>
<dbReference type="Proteomes" id="UP001500610">
    <property type="component" value="Unassembled WGS sequence"/>
</dbReference>
<comment type="caution">
    <text evidence="2">The sequence shown here is derived from an EMBL/GenBank/DDBJ whole genome shotgun (WGS) entry which is preliminary data.</text>
</comment>
<feature type="compositionally biased region" description="Basic and acidic residues" evidence="1">
    <location>
        <begin position="126"/>
        <end position="141"/>
    </location>
</feature>
<accession>A0ABP9IIA0</accession>
<feature type="compositionally biased region" description="Basic and acidic residues" evidence="1">
    <location>
        <begin position="55"/>
        <end position="72"/>
    </location>
</feature>
<name>A0ABP9IIA0_9ACTN</name>